<evidence type="ECO:0000313" key="11">
    <source>
        <dbReference type="Proteomes" id="UP000187203"/>
    </source>
</evidence>
<evidence type="ECO:0000256" key="1">
    <source>
        <dbReference type="ARBA" id="ARBA00000966"/>
    </source>
</evidence>
<evidence type="ECO:0000259" key="9">
    <source>
        <dbReference type="Pfam" id="PF00759"/>
    </source>
</evidence>
<feature type="domain" description="Glycoside hydrolase family 9" evidence="9">
    <location>
        <begin position="121"/>
        <end position="234"/>
    </location>
</feature>
<dbReference type="EC" id="3.2.1.4" evidence="3"/>
<dbReference type="OrthoDB" id="10257085at2759"/>
<dbReference type="Proteomes" id="UP000187203">
    <property type="component" value="Unassembled WGS sequence"/>
</dbReference>
<evidence type="ECO:0000256" key="6">
    <source>
        <dbReference type="ARBA" id="ARBA00023277"/>
    </source>
</evidence>
<gene>
    <name evidence="10" type="ORF">COLO4_11038</name>
</gene>
<keyword evidence="11" id="KW-1185">Reference proteome</keyword>
<evidence type="ECO:0000256" key="2">
    <source>
        <dbReference type="ARBA" id="ARBA00007072"/>
    </source>
</evidence>
<sequence length="236" mass="26539">MIDTYIYPVYSSTLLINVSSTVSSAVYVCWVDGISHIDKWQLTFNMAILDPPYTHKDLTRLQILHSYTLYDSLGLEGKISCDSRAVHVRPMCNILKKKIVLSRANQREPFPGPPDTIDKKYADALKIAMQFFDVQKCTFLLTLIHSVLFSGKLENNKISWRGDSALKDGSEADLDLSKGMYDAGDHLKSGFSLAFTATVLSWAILEYGDQMDAVKPLESAQDSLKWITDFLINVNE</sequence>
<comment type="caution">
    <text evidence="10">The sequence shown here is derived from an EMBL/GenBank/DDBJ whole genome shotgun (WGS) entry which is preliminary data.</text>
</comment>
<dbReference type="InterPro" id="IPR008928">
    <property type="entry name" value="6-hairpin_glycosidase_sf"/>
</dbReference>
<dbReference type="STRING" id="93759.A0A1R3K5Y9"/>
<dbReference type="AlphaFoldDB" id="A0A1R3K5Y9"/>
<keyword evidence="7" id="KW-0326">Glycosidase</keyword>
<keyword evidence="6" id="KW-0119">Carbohydrate metabolism</keyword>
<dbReference type="SUPFAM" id="SSF48208">
    <property type="entry name" value="Six-hairpin glycosidases"/>
    <property type="match status" value="1"/>
</dbReference>
<dbReference type="Pfam" id="PF00759">
    <property type="entry name" value="Glyco_hydro_9"/>
    <property type="match status" value="1"/>
</dbReference>
<comment type="similarity">
    <text evidence="2">Belongs to the glycosyl hydrolase 9 (cellulase E) family.</text>
</comment>
<keyword evidence="4 10" id="KW-0378">Hydrolase</keyword>
<dbReference type="EMBL" id="AWUE01014620">
    <property type="protein sequence ID" value="OMP02512.1"/>
    <property type="molecule type" value="Genomic_DNA"/>
</dbReference>
<evidence type="ECO:0000256" key="4">
    <source>
        <dbReference type="ARBA" id="ARBA00022801"/>
    </source>
</evidence>
<dbReference type="PANTHER" id="PTHR22298">
    <property type="entry name" value="ENDO-1,4-BETA-GLUCANASE"/>
    <property type="match status" value="1"/>
</dbReference>
<evidence type="ECO:0000313" key="10">
    <source>
        <dbReference type="EMBL" id="OMP02512.1"/>
    </source>
</evidence>
<comment type="catalytic activity">
    <reaction evidence="1">
        <text>Endohydrolysis of (1-&gt;4)-beta-D-glucosidic linkages in cellulose, lichenin and cereal beta-D-glucans.</text>
        <dbReference type="EC" id="3.2.1.4"/>
    </reaction>
</comment>
<dbReference type="InterPro" id="IPR012341">
    <property type="entry name" value="6hp_glycosidase-like_sf"/>
</dbReference>
<name>A0A1R3K5Y9_9ROSI</name>
<organism evidence="10 11">
    <name type="scientific">Corchorus olitorius</name>
    <dbReference type="NCBI Taxonomy" id="93759"/>
    <lineage>
        <taxon>Eukaryota</taxon>
        <taxon>Viridiplantae</taxon>
        <taxon>Streptophyta</taxon>
        <taxon>Embryophyta</taxon>
        <taxon>Tracheophyta</taxon>
        <taxon>Spermatophyta</taxon>
        <taxon>Magnoliopsida</taxon>
        <taxon>eudicotyledons</taxon>
        <taxon>Gunneridae</taxon>
        <taxon>Pentapetalae</taxon>
        <taxon>rosids</taxon>
        <taxon>malvids</taxon>
        <taxon>Malvales</taxon>
        <taxon>Malvaceae</taxon>
        <taxon>Grewioideae</taxon>
        <taxon>Apeibeae</taxon>
        <taxon>Corchorus</taxon>
    </lineage>
</organism>
<proteinExistence type="inferred from homology"/>
<protein>
    <recommendedName>
        <fullName evidence="3">cellulase</fullName>
        <ecNumber evidence="3">3.2.1.4</ecNumber>
    </recommendedName>
</protein>
<evidence type="ECO:0000256" key="8">
    <source>
        <dbReference type="ARBA" id="ARBA00023326"/>
    </source>
</evidence>
<keyword evidence="8" id="KW-0624">Polysaccharide degradation</keyword>
<evidence type="ECO:0000256" key="7">
    <source>
        <dbReference type="ARBA" id="ARBA00023295"/>
    </source>
</evidence>
<keyword evidence="5" id="KW-0136">Cellulose degradation</keyword>
<reference evidence="11" key="1">
    <citation type="submission" date="2013-09" db="EMBL/GenBank/DDBJ databases">
        <title>Corchorus olitorius genome sequencing.</title>
        <authorList>
            <person name="Alam M."/>
            <person name="Haque M.S."/>
            <person name="Islam M.S."/>
            <person name="Emdad E.M."/>
            <person name="Islam M.M."/>
            <person name="Ahmed B."/>
            <person name="Halim A."/>
            <person name="Hossen Q.M.M."/>
            <person name="Hossain M.Z."/>
            <person name="Ahmed R."/>
            <person name="Khan M.M."/>
            <person name="Islam R."/>
            <person name="Rashid M.M."/>
            <person name="Khan S.A."/>
            <person name="Rahman M.S."/>
            <person name="Alam M."/>
            <person name="Yahiya A.S."/>
            <person name="Khan M.S."/>
            <person name="Azam M.S."/>
            <person name="Haque T."/>
            <person name="Lashkar M.Z.H."/>
            <person name="Akhand A.I."/>
            <person name="Morshed G."/>
            <person name="Roy S."/>
            <person name="Uddin K.S."/>
            <person name="Rabeya T."/>
            <person name="Hossain A.S."/>
            <person name="Chowdhury A."/>
            <person name="Snigdha A.R."/>
            <person name="Mortoza M.S."/>
            <person name="Matin S.A."/>
            <person name="Hoque S.M.E."/>
            <person name="Islam M.K."/>
            <person name="Roy D.K."/>
            <person name="Haider R."/>
            <person name="Moosa M.M."/>
            <person name="Elias S.M."/>
            <person name="Hasan A.M."/>
            <person name="Jahan S."/>
            <person name="Shafiuddin M."/>
            <person name="Mahmood N."/>
            <person name="Shommy N.S."/>
        </authorList>
    </citation>
    <scope>NUCLEOTIDE SEQUENCE [LARGE SCALE GENOMIC DNA]</scope>
    <source>
        <strain evidence="11">cv. O-4</strain>
    </source>
</reference>
<evidence type="ECO:0000256" key="3">
    <source>
        <dbReference type="ARBA" id="ARBA00012601"/>
    </source>
</evidence>
<dbReference type="InterPro" id="IPR001701">
    <property type="entry name" value="Glyco_hydro_9"/>
</dbReference>
<dbReference type="GO" id="GO:0030245">
    <property type="term" value="P:cellulose catabolic process"/>
    <property type="evidence" value="ECO:0007669"/>
    <property type="project" value="UniProtKB-KW"/>
</dbReference>
<accession>A0A1R3K5Y9</accession>
<dbReference type="GO" id="GO:0008810">
    <property type="term" value="F:cellulase activity"/>
    <property type="evidence" value="ECO:0007669"/>
    <property type="project" value="UniProtKB-EC"/>
</dbReference>
<evidence type="ECO:0000256" key="5">
    <source>
        <dbReference type="ARBA" id="ARBA00023001"/>
    </source>
</evidence>
<dbReference type="Gene3D" id="1.50.10.10">
    <property type="match status" value="1"/>
</dbReference>